<dbReference type="GO" id="GO:0046872">
    <property type="term" value="F:metal ion binding"/>
    <property type="evidence" value="ECO:0007669"/>
    <property type="project" value="UniProtKB-KW"/>
</dbReference>
<dbReference type="Pfam" id="PF13343">
    <property type="entry name" value="SBP_bac_6"/>
    <property type="match status" value="1"/>
</dbReference>
<feature type="chain" id="PRO_5016857303" evidence="4">
    <location>
        <begin position="28"/>
        <end position="333"/>
    </location>
</feature>
<accession>A0A345UNG4</accession>
<protein>
    <submittedName>
        <fullName evidence="5">Iron(III) transport system substrate-binding protein</fullName>
    </submittedName>
</protein>
<evidence type="ECO:0000256" key="2">
    <source>
        <dbReference type="ARBA" id="ARBA00022729"/>
    </source>
</evidence>
<keyword evidence="6" id="KW-1185">Reference proteome</keyword>
<name>A0A345UNG4_9BACT</name>
<evidence type="ECO:0000313" key="5">
    <source>
        <dbReference type="EMBL" id="AXJ02016.1"/>
    </source>
</evidence>
<dbReference type="Gene3D" id="3.40.190.10">
    <property type="entry name" value="Periplasmic binding protein-like II"/>
    <property type="match status" value="2"/>
</dbReference>
<dbReference type="PIRSF" id="PIRSF002825">
    <property type="entry name" value="CfbpA"/>
    <property type="match status" value="1"/>
</dbReference>
<dbReference type="RefSeq" id="WP_114985150.1">
    <property type="nucleotide sequence ID" value="NZ_CP027806.1"/>
</dbReference>
<comment type="similarity">
    <text evidence="1">Belongs to the bacterial solute-binding protein 1 family.</text>
</comment>
<dbReference type="PANTHER" id="PTHR30006">
    <property type="entry name" value="THIAMINE-BINDING PERIPLASMIC PROTEIN-RELATED"/>
    <property type="match status" value="1"/>
</dbReference>
<keyword evidence="3" id="KW-0479">Metal-binding</keyword>
<feature type="binding site" evidence="3">
    <location>
        <position position="222"/>
    </location>
    <ligand>
        <name>Fe cation</name>
        <dbReference type="ChEBI" id="CHEBI:24875"/>
    </ligand>
</feature>
<reference evidence="5 6" key="1">
    <citation type="submission" date="2018-03" db="EMBL/GenBank/DDBJ databases">
        <title>Phenotypic and genomic properties of Cyclonatronum proteinivorum gen. nov., sp. nov., a haloalkaliphilic bacteroidete from soda lakes possessing Na+-translocating rhodopsin.</title>
        <authorList>
            <person name="Toshchakov S.V."/>
            <person name="Korzhenkov A."/>
            <person name="Samarov N.I."/>
            <person name="Kublanov I.V."/>
            <person name="Muntyan M.S."/>
            <person name="Sorokin D.Y."/>
        </authorList>
    </citation>
    <scope>NUCLEOTIDE SEQUENCE [LARGE SCALE GENOMIC DNA]</scope>
    <source>
        <strain evidence="5 6">Omega</strain>
    </source>
</reference>
<feature type="binding site" evidence="3">
    <location>
        <position position="221"/>
    </location>
    <ligand>
        <name>Fe cation</name>
        <dbReference type="ChEBI" id="CHEBI:24875"/>
    </ligand>
</feature>
<dbReference type="SUPFAM" id="SSF53850">
    <property type="entry name" value="Periplasmic binding protein-like II"/>
    <property type="match status" value="1"/>
</dbReference>
<dbReference type="PANTHER" id="PTHR30006:SF15">
    <property type="entry name" value="IRON-UTILIZATION PERIPLASMIC PROTEIN"/>
    <property type="match status" value="1"/>
</dbReference>
<dbReference type="PROSITE" id="PS51257">
    <property type="entry name" value="PROKAR_LIPOPROTEIN"/>
    <property type="match status" value="1"/>
</dbReference>
<evidence type="ECO:0000256" key="4">
    <source>
        <dbReference type="SAM" id="SignalP"/>
    </source>
</evidence>
<dbReference type="KEGG" id="cprv:CYPRO_2777"/>
<dbReference type="AlphaFoldDB" id="A0A345UNG4"/>
<keyword evidence="3" id="KW-0408">Iron</keyword>
<keyword evidence="2 4" id="KW-0732">Signal</keyword>
<dbReference type="GO" id="GO:0030288">
    <property type="term" value="C:outer membrane-bounded periplasmic space"/>
    <property type="evidence" value="ECO:0007669"/>
    <property type="project" value="TreeGrafter"/>
</dbReference>
<evidence type="ECO:0000256" key="3">
    <source>
        <dbReference type="PIRSR" id="PIRSR002825-1"/>
    </source>
</evidence>
<dbReference type="Proteomes" id="UP000254808">
    <property type="component" value="Chromosome"/>
</dbReference>
<dbReference type="InterPro" id="IPR026045">
    <property type="entry name" value="Ferric-bd"/>
</dbReference>
<organism evidence="5 6">
    <name type="scientific">Cyclonatronum proteinivorum</name>
    <dbReference type="NCBI Taxonomy" id="1457365"/>
    <lineage>
        <taxon>Bacteria</taxon>
        <taxon>Pseudomonadati</taxon>
        <taxon>Balneolota</taxon>
        <taxon>Balneolia</taxon>
        <taxon>Balneolales</taxon>
        <taxon>Cyclonatronaceae</taxon>
        <taxon>Cyclonatronum</taxon>
    </lineage>
</organism>
<proteinExistence type="inferred from homology"/>
<gene>
    <name evidence="5" type="ORF">CYPRO_2777</name>
</gene>
<sequence>MKSARNTLLLIAAFLGCFLLTAEQVMAQLTVYSGRNRALVEPLVNRFQEETGISVRVRYGGTTQLAVAILEEGRRSPADVFWSQDAGALGALHNGNMLIALPDSITQALPYQFRNSALTWVSTSARARVLAFDANRISAEDLPASVYDLTGPEWRGKVGWAPTNASFQSFVTAMRALDGEEKTRQWLLDMRRNGAIAYNNNNSILQAIEAGEVLVGLTNHYYIDRAIASNPNYPIRFAFFELGDTGNLINVAGMGIVAPSRRVEHATRFIHFMIQEEAQQFFRDSTFEYPVRTGLEQGYRMIEDVLELAPDIDLDLLEDLDGTLRLLRQTGLL</sequence>
<dbReference type="OrthoDB" id="9769319at2"/>
<feature type="signal peptide" evidence="4">
    <location>
        <begin position="1"/>
        <end position="27"/>
    </location>
</feature>
<evidence type="ECO:0000256" key="1">
    <source>
        <dbReference type="ARBA" id="ARBA00008520"/>
    </source>
</evidence>
<dbReference type="CDD" id="cd13543">
    <property type="entry name" value="PBP2_Fbp"/>
    <property type="match status" value="1"/>
</dbReference>
<dbReference type="EMBL" id="CP027806">
    <property type="protein sequence ID" value="AXJ02016.1"/>
    <property type="molecule type" value="Genomic_DNA"/>
</dbReference>
<evidence type="ECO:0000313" key="6">
    <source>
        <dbReference type="Proteomes" id="UP000254808"/>
    </source>
</evidence>